<name>A0A8B7YSW3_ACAPL</name>
<dbReference type="KEGG" id="aplc:110981288"/>
<organism evidence="2 3">
    <name type="scientific">Acanthaster planci</name>
    <name type="common">Crown-of-thorns starfish</name>
    <dbReference type="NCBI Taxonomy" id="133434"/>
    <lineage>
        <taxon>Eukaryota</taxon>
        <taxon>Metazoa</taxon>
        <taxon>Echinodermata</taxon>
        <taxon>Eleutherozoa</taxon>
        <taxon>Asterozoa</taxon>
        <taxon>Asteroidea</taxon>
        <taxon>Valvatacea</taxon>
        <taxon>Valvatida</taxon>
        <taxon>Acanthasteridae</taxon>
        <taxon>Acanthaster</taxon>
    </lineage>
</organism>
<evidence type="ECO:0000313" key="2">
    <source>
        <dbReference type="Proteomes" id="UP000694845"/>
    </source>
</evidence>
<feature type="region of interest" description="Disordered" evidence="1">
    <location>
        <begin position="155"/>
        <end position="198"/>
    </location>
</feature>
<evidence type="ECO:0000313" key="3">
    <source>
        <dbReference type="RefSeq" id="XP_022094446.1"/>
    </source>
</evidence>
<dbReference type="AlphaFoldDB" id="A0A8B7YSW3"/>
<dbReference type="RefSeq" id="XP_022094446.1">
    <property type="nucleotide sequence ID" value="XM_022238754.1"/>
</dbReference>
<dbReference type="PANTHER" id="PTHR23187">
    <property type="entry name" value="FLJ44216 PROTEIN-RELATED"/>
    <property type="match status" value="1"/>
</dbReference>
<gene>
    <name evidence="3" type="primary">LOC110981288</name>
</gene>
<protein>
    <submittedName>
        <fullName evidence="3">Uncharacterized protein LOC110981288 isoform X1</fullName>
    </submittedName>
</protein>
<dbReference type="Proteomes" id="UP000694845">
    <property type="component" value="Unplaced"/>
</dbReference>
<accession>A0A8B7YSW3</accession>
<feature type="compositionally biased region" description="Low complexity" evidence="1">
    <location>
        <begin position="113"/>
        <end position="122"/>
    </location>
</feature>
<keyword evidence="2" id="KW-1185">Reference proteome</keyword>
<proteinExistence type="predicted"/>
<feature type="region of interest" description="Disordered" evidence="1">
    <location>
        <begin position="110"/>
        <end position="130"/>
    </location>
</feature>
<evidence type="ECO:0000256" key="1">
    <source>
        <dbReference type="SAM" id="MobiDB-lite"/>
    </source>
</evidence>
<reference evidence="3" key="1">
    <citation type="submission" date="2025-08" db="UniProtKB">
        <authorList>
            <consortium name="RefSeq"/>
        </authorList>
    </citation>
    <scope>IDENTIFICATION</scope>
</reference>
<dbReference type="OrthoDB" id="6088715at2759"/>
<sequence>MPAAGTIIVNVLSYHGGRKRCYNVGLLGLDMEKVEVVDLTVDSESDFELEERYSPKKHHLHKVRRVVNHQKTIPKKPPMLSLSKAVSRFPGTIYTKDVKPKLTNLHLKHGWTSESEPSSSSESESDLPNPRSFLFTRQRVRAASPILVELYPPAPAKGCKREVDPSSPTSPPKKNKVVQRGVSPLAESNDRTKGQRKVSNISTLPEKPVLKNLSKPLLTLSDFSDSEDEFEPCGKRFVHTPSKQSWLTGTSPHKTANLGLPQRCRKEDRPMGPPVHITVPDIKKGDKSESSVTGSGKNKSLGSRTDSKVILDFCRRQRDIIEAVVEESFIDDAIIFIRDFATLHRGAPEEYMMYLLKDVLLADGMEDCTVLNGYEALVHIRGLHPTAATSLTVDWDLLTTIVKKLNLGTRSEGTQTPRLAHVLALQFVVIVLTEDFQAARARRKSCAQGLLSADMCLAHVRTVIQWLCQTVTNKLAPCPTVPEPQQEAPHEDRNVWQFLRQITKDSNSKPDRATQIATRTMWSEGYLTVLHLFQKLVFLSYAVGKSNSALKIAEEFLYPYLYIPSLDLRKICLQTLTCDPVRSKLIELLLENLCEQKSMEQQGVLSIHKMVTCHFRSGPMRISEFVLAERDVHVGDRRKGWSPSNGMQERRMDECEELAMLLFCLLQSYIRNKTAQSLQTGSKGVQSSQCCDKSSRRSGLYHPAAEAGLSMEDRECLLQMGDHVEVLEACLRDHCDRLTPRTRLYLAQIESMRELA</sequence>
<dbReference type="PANTHER" id="PTHR23187:SF3">
    <property type="entry name" value="SUMO-INTERACTING MOTIF-CONTAINING PROTEIN 1"/>
    <property type="match status" value="1"/>
</dbReference>
<dbReference type="InterPro" id="IPR052119">
    <property type="entry name" value="ElonginBC-PRC2_ViralRestrict"/>
</dbReference>
<feature type="compositionally biased region" description="Polar residues" evidence="1">
    <location>
        <begin position="290"/>
        <end position="303"/>
    </location>
</feature>
<feature type="region of interest" description="Disordered" evidence="1">
    <location>
        <begin position="263"/>
        <end position="303"/>
    </location>
</feature>
<dbReference type="GeneID" id="110981288"/>